<evidence type="ECO:0000313" key="7">
    <source>
        <dbReference type="Proteomes" id="UP000477386"/>
    </source>
</evidence>
<dbReference type="Proteomes" id="UP000477386">
    <property type="component" value="Unassembled WGS sequence"/>
</dbReference>
<sequence length="168" mass="18461">MLFTSSKLHLLIKPLQWLTGLILLSLILLVGSWAWLDGVEPPSHAVQSQCGDQPTFRIKSAPISTPTLKRGQSLFINHCQSCHEMTSTKRIGPGLLGVTVRAPSPAWLMRWIQNPSEVLQSGDAYANQLVKDYAPVVMPGFPKLKESDLKAILSYLDSYTVEGAGFAE</sequence>
<evidence type="ECO:0000256" key="1">
    <source>
        <dbReference type="ARBA" id="ARBA00022617"/>
    </source>
</evidence>
<evidence type="ECO:0000256" key="4">
    <source>
        <dbReference type="PROSITE-ProRule" id="PRU00433"/>
    </source>
</evidence>
<comment type="caution">
    <text evidence="6">The sequence shown here is derived from an EMBL/GenBank/DDBJ whole genome shotgun (WGS) entry which is preliminary data.</text>
</comment>
<accession>A0A6M0IQA3</accession>
<keyword evidence="3 4" id="KW-0408">Iron</keyword>
<reference evidence="6 7" key="1">
    <citation type="submission" date="2020-02" db="EMBL/GenBank/DDBJ databases">
        <title>Draft genome sequence of two Spirosoma agri KCTC 52727 and Spirosoma terrae KCTC 52035.</title>
        <authorList>
            <person name="Rojas J."/>
            <person name="Ambika Manirajan B."/>
            <person name="Ratering S."/>
            <person name="Suarez C."/>
            <person name="Schnell S."/>
        </authorList>
    </citation>
    <scope>NUCLEOTIDE SEQUENCE [LARGE SCALE GENOMIC DNA]</scope>
    <source>
        <strain evidence="6 7">KCTC 52727</strain>
    </source>
</reference>
<dbReference type="PROSITE" id="PS51007">
    <property type="entry name" value="CYTC"/>
    <property type="match status" value="1"/>
</dbReference>
<keyword evidence="2 4" id="KW-0479">Metal-binding</keyword>
<dbReference type="Pfam" id="PF00034">
    <property type="entry name" value="Cytochrom_C"/>
    <property type="match status" value="1"/>
</dbReference>
<dbReference type="SUPFAM" id="SSF46626">
    <property type="entry name" value="Cytochrome c"/>
    <property type="match status" value="1"/>
</dbReference>
<dbReference type="Gene3D" id="1.10.760.10">
    <property type="entry name" value="Cytochrome c-like domain"/>
    <property type="match status" value="1"/>
</dbReference>
<gene>
    <name evidence="6" type="ORF">GK091_25375</name>
</gene>
<evidence type="ECO:0000256" key="2">
    <source>
        <dbReference type="ARBA" id="ARBA00022723"/>
    </source>
</evidence>
<organism evidence="6 7">
    <name type="scientific">Spirosoma agri</name>
    <dbReference type="NCBI Taxonomy" id="1987381"/>
    <lineage>
        <taxon>Bacteria</taxon>
        <taxon>Pseudomonadati</taxon>
        <taxon>Bacteroidota</taxon>
        <taxon>Cytophagia</taxon>
        <taxon>Cytophagales</taxon>
        <taxon>Cytophagaceae</taxon>
        <taxon>Spirosoma</taxon>
    </lineage>
</organism>
<evidence type="ECO:0000313" key="6">
    <source>
        <dbReference type="EMBL" id="NEU70234.1"/>
    </source>
</evidence>
<dbReference type="RefSeq" id="WP_164043535.1">
    <property type="nucleotide sequence ID" value="NZ_JAAGNZ010000003.1"/>
</dbReference>
<dbReference type="AlphaFoldDB" id="A0A6M0IQA3"/>
<keyword evidence="1 4" id="KW-0349">Heme</keyword>
<proteinExistence type="predicted"/>
<dbReference type="GO" id="GO:0020037">
    <property type="term" value="F:heme binding"/>
    <property type="evidence" value="ECO:0007669"/>
    <property type="project" value="InterPro"/>
</dbReference>
<dbReference type="GO" id="GO:0046872">
    <property type="term" value="F:metal ion binding"/>
    <property type="evidence" value="ECO:0007669"/>
    <property type="project" value="UniProtKB-KW"/>
</dbReference>
<name>A0A6M0IQA3_9BACT</name>
<keyword evidence="7" id="KW-1185">Reference proteome</keyword>
<dbReference type="GO" id="GO:0009055">
    <property type="term" value="F:electron transfer activity"/>
    <property type="evidence" value="ECO:0007669"/>
    <property type="project" value="InterPro"/>
</dbReference>
<evidence type="ECO:0000256" key="3">
    <source>
        <dbReference type="ARBA" id="ARBA00023004"/>
    </source>
</evidence>
<feature type="domain" description="Cytochrome c" evidence="5">
    <location>
        <begin position="66"/>
        <end position="160"/>
    </location>
</feature>
<protein>
    <submittedName>
        <fullName evidence="6">Cytochrome c</fullName>
    </submittedName>
</protein>
<dbReference type="EMBL" id="JAAGNZ010000003">
    <property type="protein sequence ID" value="NEU70234.1"/>
    <property type="molecule type" value="Genomic_DNA"/>
</dbReference>
<dbReference type="InterPro" id="IPR036909">
    <property type="entry name" value="Cyt_c-like_dom_sf"/>
</dbReference>
<dbReference type="InterPro" id="IPR009056">
    <property type="entry name" value="Cyt_c-like_dom"/>
</dbReference>
<evidence type="ECO:0000259" key="5">
    <source>
        <dbReference type="PROSITE" id="PS51007"/>
    </source>
</evidence>